<feature type="binding site" evidence="7">
    <location>
        <begin position="240"/>
        <end position="241"/>
    </location>
    <ligand>
        <name>ATP</name>
        <dbReference type="ChEBI" id="CHEBI:30616"/>
    </ligand>
</feature>
<evidence type="ECO:0000256" key="6">
    <source>
        <dbReference type="PIRSR" id="PIRSR630616-1"/>
    </source>
</evidence>
<evidence type="ECO:0000256" key="8">
    <source>
        <dbReference type="PIRSR" id="PIRSR630616-3"/>
    </source>
</evidence>
<dbReference type="InterPro" id="IPR008271">
    <property type="entry name" value="Ser/Thr_kinase_AS"/>
</dbReference>
<evidence type="ECO:0000259" key="11">
    <source>
        <dbReference type="PROSITE" id="PS50011"/>
    </source>
</evidence>
<keyword evidence="5 7" id="KW-0067">ATP-binding</keyword>
<protein>
    <submittedName>
        <fullName evidence="12">Putative myosin light chain kinase</fullName>
    </submittedName>
</protein>
<gene>
    <name evidence="12" type="ORF">BWQ96_06838</name>
</gene>
<dbReference type="Gene3D" id="1.10.510.10">
    <property type="entry name" value="Transferase(Phosphotransferase) domain 1"/>
    <property type="match status" value="1"/>
</dbReference>
<keyword evidence="3 7" id="KW-0547">Nucleotide-binding</keyword>
<dbReference type="OrthoDB" id="193931at2759"/>
<feature type="cross-link" description="Glycyl lysine isopeptide (Lys-Gly) (interchain with G-Cter in SUMO2)" evidence="8">
    <location>
        <position position="238"/>
    </location>
</feature>
<dbReference type="AlphaFoldDB" id="A0A2V3IMZ8"/>
<evidence type="ECO:0000256" key="3">
    <source>
        <dbReference type="ARBA" id="ARBA00022741"/>
    </source>
</evidence>
<feature type="binding site" evidence="7">
    <location>
        <position position="254"/>
    </location>
    <ligand>
        <name>ATP</name>
        <dbReference type="ChEBI" id="CHEBI:30616"/>
    </ligand>
</feature>
<evidence type="ECO:0000256" key="10">
    <source>
        <dbReference type="RuleBase" id="RU000304"/>
    </source>
</evidence>
<evidence type="ECO:0000313" key="12">
    <source>
        <dbReference type="EMBL" id="PXF43448.1"/>
    </source>
</evidence>
<evidence type="ECO:0000256" key="9">
    <source>
        <dbReference type="PROSITE-ProRule" id="PRU10141"/>
    </source>
</evidence>
<dbReference type="GO" id="GO:0005524">
    <property type="term" value="F:ATP binding"/>
    <property type="evidence" value="ECO:0007669"/>
    <property type="project" value="UniProtKB-UniRule"/>
</dbReference>
<dbReference type="Pfam" id="PF00069">
    <property type="entry name" value="Pkinase"/>
    <property type="match status" value="1"/>
</dbReference>
<organism evidence="12 13">
    <name type="scientific">Gracilariopsis chorda</name>
    <dbReference type="NCBI Taxonomy" id="448386"/>
    <lineage>
        <taxon>Eukaryota</taxon>
        <taxon>Rhodophyta</taxon>
        <taxon>Florideophyceae</taxon>
        <taxon>Rhodymeniophycidae</taxon>
        <taxon>Gracilariales</taxon>
        <taxon>Gracilariaceae</taxon>
        <taxon>Gracilariopsis</taxon>
    </lineage>
</organism>
<comment type="similarity">
    <text evidence="10">Belongs to the protein kinase superfamily.</text>
</comment>
<sequence length="370" mass="42707">MVELRYAADSKESDWITRVTAQRLSLFARPDETERRLFFKLRGSTLTAHAEPSYPELWRSPVKELRSFDQPSLTICVRLDKVLLTLRCDDEAMFARWVDALHRSAGTSFERFYKRERRIGKGHFSHVYQACDRSTGDKFAVKVINKDKNDIEKSKKFVRREVKVLSVTDHPNLVRAVDFFSSKGKPHIVMEYVEGGSLRELIRKKKRLSEEEARPIVRGLLQAVAYLHSVNIVHRDIKPENVLMEREDFPKLTDFGLATFVNEEKNIHSVVGTPSYVAPEVIRNVPYGPAADVWSCGVLLYFMLAGERPFTGDSREDIKRSILSGDLRFPSQLFGSCSPEIRHLINLMLNYEQRLRISAETALQHPWLLR</sequence>
<dbReference type="InterPro" id="IPR030616">
    <property type="entry name" value="Aur-like"/>
</dbReference>
<dbReference type="PROSITE" id="PS50011">
    <property type="entry name" value="PROTEIN_KINASE_DOM"/>
    <property type="match status" value="1"/>
</dbReference>
<keyword evidence="13" id="KW-1185">Reference proteome</keyword>
<dbReference type="InterPro" id="IPR017441">
    <property type="entry name" value="Protein_kinase_ATP_BS"/>
</dbReference>
<comment type="caution">
    <text evidence="12">The sequence shown here is derived from an EMBL/GenBank/DDBJ whole genome shotgun (WGS) entry which is preliminary data.</text>
</comment>
<name>A0A2V3IMZ8_9FLOR</name>
<evidence type="ECO:0000256" key="4">
    <source>
        <dbReference type="ARBA" id="ARBA00022777"/>
    </source>
</evidence>
<keyword evidence="2" id="KW-0808">Transferase</keyword>
<dbReference type="InterPro" id="IPR000719">
    <property type="entry name" value="Prot_kinase_dom"/>
</dbReference>
<keyword evidence="4 12" id="KW-0418">Kinase</keyword>
<evidence type="ECO:0000256" key="5">
    <source>
        <dbReference type="ARBA" id="ARBA00022840"/>
    </source>
</evidence>
<dbReference type="PANTHER" id="PTHR24350">
    <property type="entry name" value="SERINE/THREONINE-PROTEIN KINASE IAL-RELATED"/>
    <property type="match status" value="1"/>
</dbReference>
<evidence type="ECO:0000313" key="13">
    <source>
        <dbReference type="Proteomes" id="UP000247409"/>
    </source>
</evidence>
<evidence type="ECO:0000256" key="7">
    <source>
        <dbReference type="PIRSR" id="PIRSR630616-2"/>
    </source>
</evidence>
<dbReference type="FunFam" id="3.30.200.20:FF:000042">
    <property type="entry name" value="Aurora kinase A"/>
    <property type="match status" value="1"/>
</dbReference>
<evidence type="ECO:0000256" key="2">
    <source>
        <dbReference type="ARBA" id="ARBA00022679"/>
    </source>
</evidence>
<dbReference type="FunFam" id="1.10.510.10:FF:000571">
    <property type="entry name" value="Maternal embryonic leucine zipper kinase"/>
    <property type="match status" value="1"/>
</dbReference>
<dbReference type="CDD" id="cd05117">
    <property type="entry name" value="STKc_CAMK"/>
    <property type="match status" value="1"/>
</dbReference>
<dbReference type="PROSITE" id="PS00107">
    <property type="entry name" value="PROTEIN_KINASE_ATP"/>
    <property type="match status" value="1"/>
</dbReference>
<dbReference type="Proteomes" id="UP000247409">
    <property type="component" value="Unassembled WGS sequence"/>
</dbReference>
<feature type="active site" description="Proton acceptor" evidence="6">
    <location>
        <position position="236"/>
    </location>
</feature>
<dbReference type="SUPFAM" id="SSF56112">
    <property type="entry name" value="Protein kinase-like (PK-like)"/>
    <property type="match status" value="1"/>
</dbReference>
<keyword evidence="1 10" id="KW-0723">Serine/threonine-protein kinase</keyword>
<dbReference type="EMBL" id="NBIV01000125">
    <property type="protein sequence ID" value="PXF43448.1"/>
    <property type="molecule type" value="Genomic_DNA"/>
</dbReference>
<reference evidence="12 13" key="1">
    <citation type="journal article" date="2018" name="Mol. Biol. Evol.">
        <title>Analysis of the draft genome of the red seaweed Gracilariopsis chorda provides insights into genome size evolution in Rhodophyta.</title>
        <authorList>
            <person name="Lee J."/>
            <person name="Yang E.C."/>
            <person name="Graf L."/>
            <person name="Yang J.H."/>
            <person name="Qiu H."/>
            <person name="Zel Zion U."/>
            <person name="Chan C.X."/>
            <person name="Stephens T.G."/>
            <person name="Weber A.P.M."/>
            <person name="Boo G.H."/>
            <person name="Boo S.M."/>
            <person name="Kim K.M."/>
            <person name="Shin Y."/>
            <person name="Jung M."/>
            <person name="Lee S.J."/>
            <person name="Yim H.S."/>
            <person name="Lee J.H."/>
            <person name="Bhattacharya D."/>
            <person name="Yoon H.S."/>
        </authorList>
    </citation>
    <scope>NUCLEOTIDE SEQUENCE [LARGE SCALE GENOMIC DNA]</scope>
    <source>
        <strain evidence="12 13">SKKU-2015</strain>
        <tissue evidence="12">Whole body</tissue>
    </source>
</reference>
<dbReference type="SMART" id="SM00220">
    <property type="entry name" value="S_TKc"/>
    <property type="match status" value="1"/>
</dbReference>
<evidence type="ECO:0000256" key="1">
    <source>
        <dbReference type="ARBA" id="ARBA00022527"/>
    </source>
</evidence>
<dbReference type="STRING" id="448386.A0A2V3IMZ8"/>
<feature type="binding site" evidence="7 9">
    <location>
        <position position="142"/>
    </location>
    <ligand>
        <name>ATP</name>
        <dbReference type="ChEBI" id="CHEBI:30616"/>
    </ligand>
</feature>
<accession>A0A2V3IMZ8</accession>
<dbReference type="PROSITE" id="PS00108">
    <property type="entry name" value="PROTEIN_KINASE_ST"/>
    <property type="match status" value="1"/>
</dbReference>
<feature type="domain" description="Protein kinase" evidence="11">
    <location>
        <begin position="113"/>
        <end position="368"/>
    </location>
</feature>
<dbReference type="GO" id="GO:0004674">
    <property type="term" value="F:protein serine/threonine kinase activity"/>
    <property type="evidence" value="ECO:0007669"/>
    <property type="project" value="UniProtKB-KW"/>
</dbReference>
<proteinExistence type="inferred from homology"/>
<dbReference type="InterPro" id="IPR011009">
    <property type="entry name" value="Kinase-like_dom_sf"/>
</dbReference>